<keyword evidence="8" id="KW-1133">Transmembrane helix</keyword>
<dbReference type="PROSITE" id="PS00141">
    <property type="entry name" value="ASP_PROTEASE"/>
    <property type="match status" value="1"/>
</dbReference>
<dbReference type="InterPro" id="IPR021109">
    <property type="entry name" value="Peptidase_aspartic_dom_sf"/>
</dbReference>
<name>A0A8B7PQN1_HYAAZ</name>
<feature type="region of interest" description="Disordered" evidence="7">
    <location>
        <begin position="803"/>
        <end position="829"/>
    </location>
</feature>
<evidence type="ECO:0000256" key="4">
    <source>
        <dbReference type="ARBA" id="ARBA00022750"/>
    </source>
</evidence>
<feature type="region of interest" description="Disordered" evidence="7">
    <location>
        <begin position="40"/>
        <end position="63"/>
    </location>
</feature>
<dbReference type="OrthoDB" id="2747330at2759"/>
<feature type="compositionally biased region" description="Polar residues" evidence="7">
    <location>
        <begin position="299"/>
        <end position="312"/>
    </location>
</feature>
<dbReference type="PROSITE" id="PS51767">
    <property type="entry name" value="PEPTIDASE_A1"/>
    <property type="match status" value="1"/>
</dbReference>
<evidence type="ECO:0000256" key="1">
    <source>
        <dbReference type="ARBA" id="ARBA00007447"/>
    </source>
</evidence>
<keyword evidence="8" id="KW-0472">Membrane</keyword>
<sequence>MLAQPLMSLLFLHVFLFIIFNSLFPSLALSIDIPKASKFSNPSNDASSKEDSQSGKCLEGQPPVPDTWNLFGIPGDGYYIAAQIGTPPQQMNLVVDTGSSNLAVAGANSSELDSFFKPHASSSFVFINDSHLKVSYSQGWWAGSLGTDLVEVPGLRCSFKTRSFVALITQSQGFYVNGSHWQGILGLAFPELAQPNRTVTPWFDSVLSSTKSLNSATSILLSPEKNSSLTRQSTSSNDGLDLEEFIRQVKIDKYKKSLKYSDNEDIIDKLFDNESAVQSSAVSVRPHHDALREKRAKIHSSSAMMPSHTVQLDNRRRSSSVEFRNSRRESNETVIQRVGMLLEDMLSSINDVPRNLSVIMDVPAESGPEPLVEYSTAKNSGLYLIPETMVDLLSTDNLSETLNVSNVELYTTNQSNLFENVRSAMENDSLQMTHLDAIKTNRDLPVSQVQKRDIGNYSVLENWINLEQNINEDTSLKLSSDSSRNLRNTVLNSSVKVENFVEKKSAESMDSHAPDIHSSSSISKPRQKEMPSQEKKEHISENINLSESFTLELCGPWSSTLHDTHKGRLTVGDGSHCSAGVVHKTPILAPWYYEVAVTSMSVAGALLSLPCLAYNHHASIVDSGTTKLKLPQVAFDAVVSALEAATAGLVDAGLPENFWRGDGHVCWTDAHIAWSLLPTLSIGIASSNSSSFSIELGPRSYLRPYDVTTPAGGAASAGDAYAGGASGTVPDTVASDATTPNKFTSSAMPAEAPTLAIPSSRVATSKLYEIHKLAANAAINLDVDELSKSKKSSTLEILTEDLKKSMDTDGHESLTSTETHGDSPNDNEEHLRGRVETSMAAGADGIDSHRLVPFQDYLANDVLRENNHIARAEITGVNYSSDDVLVQNHSIQLPDTNLDSLPSSTFGSLNETQKEKSQDNLTRILPSEFPPAKIDALAAGVAEPASNVPCWSSGLELSNMGTVLGVVVLEGLCVRFDRGAGVVSFSEGSCGPRVAISGPYPRLEAEVCASPHRGAPDTGSAGTVVLAALLAVLCCPLAVYGLRAAWRMSRHRFQLFHQAETTFMSLDESTSLA</sequence>
<dbReference type="KEGG" id="hazt:108683019"/>
<gene>
    <name evidence="12" type="primary">LOC108683019</name>
</gene>
<feature type="transmembrane region" description="Helical" evidence="8">
    <location>
        <begin position="1021"/>
        <end position="1042"/>
    </location>
</feature>
<dbReference type="Pfam" id="PF00026">
    <property type="entry name" value="Asp"/>
    <property type="match status" value="1"/>
</dbReference>
<dbReference type="AlphaFoldDB" id="A0A8B7PQN1"/>
<evidence type="ECO:0000256" key="9">
    <source>
        <dbReference type="SAM" id="SignalP"/>
    </source>
</evidence>
<keyword evidence="4" id="KW-0064">Aspartyl protease</keyword>
<feature type="region of interest" description="Disordered" evidence="7">
    <location>
        <begin position="504"/>
        <end position="539"/>
    </location>
</feature>
<feature type="compositionally biased region" description="Basic and acidic residues" evidence="7">
    <location>
        <begin position="504"/>
        <end position="515"/>
    </location>
</feature>
<organism evidence="11 12">
    <name type="scientific">Hyalella azteca</name>
    <name type="common">Amphipod</name>
    <dbReference type="NCBI Taxonomy" id="294128"/>
    <lineage>
        <taxon>Eukaryota</taxon>
        <taxon>Metazoa</taxon>
        <taxon>Ecdysozoa</taxon>
        <taxon>Arthropoda</taxon>
        <taxon>Crustacea</taxon>
        <taxon>Multicrustacea</taxon>
        <taxon>Malacostraca</taxon>
        <taxon>Eumalacostraca</taxon>
        <taxon>Peracarida</taxon>
        <taxon>Amphipoda</taxon>
        <taxon>Senticaudata</taxon>
        <taxon>Talitrida</taxon>
        <taxon>Talitroidea</taxon>
        <taxon>Hyalellidae</taxon>
        <taxon>Hyalella</taxon>
    </lineage>
</organism>
<dbReference type="FunFam" id="2.40.70.10:FF:000007">
    <property type="entry name" value="Beta-secretase 1"/>
    <property type="match status" value="1"/>
</dbReference>
<comment type="similarity">
    <text evidence="1">Belongs to the peptidase A1 family.</text>
</comment>
<reference evidence="12" key="1">
    <citation type="submission" date="2025-08" db="UniProtKB">
        <authorList>
            <consortium name="RefSeq"/>
        </authorList>
    </citation>
    <scope>IDENTIFICATION</scope>
    <source>
        <tissue evidence="12">Whole organism</tissue>
    </source>
</reference>
<evidence type="ECO:0000256" key="3">
    <source>
        <dbReference type="ARBA" id="ARBA00022729"/>
    </source>
</evidence>
<dbReference type="InterPro" id="IPR033121">
    <property type="entry name" value="PEPTIDASE_A1"/>
</dbReference>
<keyword evidence="2" id="KW-0645">Protease</keyword>
<evidence type="ECO:0000256" key="7">
    <source>
        <dbReference type="SAM" id="MobiDB-lite"/>
    </source>
</evidence>
<keyword evidence="6" id="KW-0865">Zymogen</keyword>
<evidence type="ECO:0000256" key="6">
    <source>
        <dbReference type="ARBA" id="ARBA00023145"/>
    </source>
</evidence>
<dbReference type="Proteomes" id="UP000694843">
    <property type="component" value="Unplaced"/>
</dbReference>
<protein>
    <submittedName>
        <fullName evidence="12">Uncharacterized protein LOC108683019</fullName>
    </submittedName>
</protein>
<dbReference type="GeneID" id="108683019"/>
<evidence type="ECO:0000313" key="12">
    <source>
        <dbReference type="RefSeq" id="XP_018027781.1"/>
    </source>
</evidence>
<evidence type="ECO:0000256" key="8">
    <source>
        <dbReference type="SAM" id="Phobius"/>
    </source>
</evidence>
<feature type="region of interest" description="Disordered" evidence="7">
    <location>
        <begin position="296"/>
        <end position="325"/>
    </location>
</feature>
<feature type="chain" id="PRO_5034975457" evidence="9">
    <location>
        <begin position="31"/>
        <end position="1073"/>
    </location>
</feature>
<keyword evidence="3 9" id="KW-0732">Signal</keyword>
<evidence type="ECO:0000313" key="11">
    <source>
        <dbReference type="Proteomes" id="UP000694843"/>
    </source>
</evidence>
<dbReference type="GO" id="GO:0006508">
    <property type="term" value="P:proteolysis"/>
    <property type="evidence" value="ECO:0007669"/>
    <property type="project" value="UniProtKB-KW"/>
</dbReference>
<dbReference type="Gene3D" id="2.40.70.10">
    <property type="entry name" value="Acid Proteases"/>
    <property type="match status" value="2"/>
</dbReference>
<dbReference type="RefSeq" id="XP_018027781.1">
    <property type="nucleotide sequence ID" value="XM_018172292.1"/>
</dbReference>
<dbReference type="SUPFAM" id="SSF50630">
    <property type="entry name" value="Acid proteases"/>
    <property type="match status" value="2"/>
</dbReference>
<feature type="compositionally biased region" description="Basic and acidic residues" evidence="7">
    <location>
        <begin position="803"/>
        <end position="812"/>
    </location>
</feature>
<dbReference type="InterPro" id="IPR001461">
    <property type="entry name" value="Aspartic_peptidase_A1"/>
</dbReference>
<feature type="compositionally biased region" description="Basic and acidic residues" evidence="7">
    <location>
        <begin position="526"/>
        <end position="539"/>
    </location>
</feature>
<dbReference type="InterPro" id="IPR001969">
    <property type="entry name" value="Aspartic_peptidase_AS"/>
</dbReference>
<evidence type="ECO:0000256" key="5">
    <source>
        <dbReference type="ARBA" id="ARBA00022801"/>
    </source>
</evidence>
<proteinExistence type="inferred from homology"/>
<keyword evidence="11" id="KW-1185">Reference proteome</keyword>
<dbReference type="GO" id="GO:0004190">
    <property type="term" value="F:aspartic-type endopeptidase activity"/>
    <property type="evidence" value="ECO:0007669"/>
    <property type="project" value="UniProtKB-KW"/>
</dbReference>
<dbReference type="PANTHER" id="PTHR47965">
    <property type="entry name" value="ASPARTYL PROTEASE-RELATED"/>
    <property type="match status" value="1"/>
</dbReference>
<keyword evidence="5" id="KW-0378">Hydrolase</keyword>
<evidence type="ECO:0000256" key="2">
    <source>
        <dbReference type="ARBA" id="ARBA00022670"/>
    </source>
</evidence>
<evidence type="ECO:0000259" key="10">
    <source>
        <dbReference type="PROSITE" id="PS51767"/>
    </source>
</evidence>
<keyword evidence="8" id="KW-0812">Transmembrane</keyword>
<feature type="signal peptide" evidence="9">
    <location>
        <begin position="1"/>
        <end position="30"/>
    </location>
</feature>
<feature type="domain" description="Peptidase A1" evidence="10">
    <location>
        <begin position="78"/>
        <end position="228"/>
    </location>
</feature>
<feature type="compositionally biased region" description="Basic and acidic residues" evidence="7">
    <location>
        <begin position="819"/>
        <end position="829"/>
    </location>
</feature>
<dbReference type="PANTHER" id="PTHR47965:SF12">
    <property type="entry name" value="ASPARTIC PROTEINASE 3-RELATED"/>
    <property type="match status" value="1"/>
</dbReference>
<accession>A0A8B7PQN1</accession>